<dbReference type="PRINTS" id="PR00397">
    <property type="entry name" value="SIROHAEM"/>
</dbReference>
<evidence type="ECO:0000256" key="3">
    <source>
        <dbReference type="ARBA" id="ARBA00022723"/>
    </source>
</evidence>
<evidence type="ECO:0000313" key="9">
    <source>
        <dbReference type="EMBL" id="MYD90560.1"/>
    </source>
</evidence>
<dbReference type="SUPFAM" id="SSF55124">
    <property type="entry name" value="Nitrite/Sulfite reductase N-terminal domain-like"/>
    <property type="match status" value="2"/>
</dbReference>
<dbReference type="InterPro" id="IPR045854">
    <property type="entry name" value="NO2/SO3_Rdtase_4Fe4S_sf"/>
</dbReference>
<evidence type="ECO:0000256" key="2">
    <source>
        <dbReference type="ARBA" id="ARBA00022617"/>
    </source>
</evidence>
<accession>A0A6B1DS55</accession>
<evidence type="ECO:0000256" key="5">
    <source>
        <dbReference type="ARBA" id="ARBA00023004"/>
    </source>
</evidence>
<keyword evidence="3" id="KW-0479">Metal-binding</keyword>
<comment type="caution">
    <text evidence="9">The sequence shown here is derived from an EMBL/GenBank/DDBJ whole genome shotgun (WGS) entry which is preliminary data.</text>
</comment>
<evidence type="ECO:0000259" key="7">
    <source>
        <dbReference type="Pfam" id="PF01077"/>
    </source>
</evidence>
<keyword evidence="2" id="KW-0349">Heme</keyword>
<dbReference type="PROSITE" id="PS00365">
    <property type="entry name" value="NIR_SIR"/>
    <property type="match status" value="1"/>
</dbReference>
<evidence type="ECO:0000256" key="4">
    <source>
        <dbReference type="ARBA" id="ARBA00023002"/>
    </source>
</evidence>
<dbReference type="InterPro" id="IPR006067">
    <property type="entry name" value="NO2/SO3_Rdtase_4Fe4S_dom"/>
</dbReference>
<evidence type="ECO:0000256" key="6">
    <source>
        <dbReference type="ARBA" id="ARBA00023014"/>
    </source>
</evidence>
<keyword evidence="5" id="KW-0408">Iron</keyword>
<name>A0A6B1DS55_9CHLR</name>
<dbReference type="GO" id="GO:0020037">
    <property type="term" value="F:heme binding"/>
    <property type="evidence" value="ECO:0007669"/>
    <property type="project" value="InterPro"/>
</dbReference>
<feature type="domain" description="Nitrite/Sulfite reductase ferredoxin-like" evidence="8">
    <location>
        <begin position="359"/>
        <end position="426"/>
    </location>
</feature>
<dbReference type="GO" id="GO:0016491">
    <property type="term" value="F:oxidoreductase activity"/>
    <property type="evidence" value="ECO:0007669"/>
    <property type="project" value="UniProtKB-KW"/>
</dbReference>
<dbReference type="InterPro" id="IPR005117">
    <property type="entry name" value="NiRdtase/SiRdtase_haem-b_fer"/>
</dbReference>
<dbReference type="PANTHER" id="PTHR32439">
    <property type="entry name" value="FERREDOXIN--NITRITE REDUCTASE, CHLOROPLASTIC"/>
    <property type="match status" value="1"/>
</dbReference>
<keyword evidence="1" id="KW-0004">4Fe-4S</keyword>
<keyword evidence="6" id="KW-0411">Iron-sulfur</keyword>
<dbReference type="InterPro" id="IPR051329">
    <property type="entry name" value="NIR_SIR_4Fe-4S"/>
</dbReference>
<protein>
    <submittedName>
        <fullName evidence="9">Nitrite/sulfite reductase</fullName>
    </submittedName>
</protein>
<dbReference type="Gene3D" id="3.90.480.10">
    <property type="entry name" value="Sulfite Reductase Hemoprotein,Domain 2"/>
    <property type="match status" value="1"/>
</dbReference>
<dbReference type="GO" id="GO:0046872">
    <property type="term" value="F:metal ion binding"/>
    <property type="evidence" value="ECO:0007669"/>
    <property type="project" value="UniProtKB-KW"/>
</dbReference>
<evidence type="ECO:0000259" key="8">
    <source>
        <dbReference type="Pfam" id="PF03460"/>
    </source>
</evidence>
<organism evidence="9">
    <name type="scientific">Caldilineaceae bacterium SB0662_bin_9</name>
    <dbReference type="NCBI Taxonomy" id="2605258"/>
    <lineage>
        <taxon>Bacteria</taxon>
        <taxon>Bacillati</taxon>
        <taxon>Chloroflexota</taxon>
        <taxon>Caldilineae</taxon>
        <taxon>Caldilineales</taxon>
        <taxon>Caldilineaceae</taxon>
    </lineage>
</organism>
<gene>
    <name evidence="9" type="ORF">F4Y08_09540</name>
</gene>
<feature type="domain" description="Nitrite/sulphite reductase 4Fe-4S" evidence="7">
    <location>
        <begin position="436"/>
        <end position="580"/>
    </location>
</feature>
<proteinExistence type="predicted"/>
<dbReference type="Pfam" id="PF01077">
    <property type="entry name" value="NIR_SIR"/>
    <property type="match status" value="2"/>
</dbReference>
<dbReference type="SUPFAM" id="SSF56014">
    <property type="entry name" value="Nitrite and sulphite reductase 4Fe-4S domain-like"/>
    <property type="match status" value="2"/>
</dbReference>
<dbReference type="InterPro" id="IPR036136">
    <property type="entry name" value="Nit/Sulf_reduc_fer-like_dom_sf"/>
</dbReference>
<dbReference type="InterPro" id="IPR006066">
    <property type="entry name" value="NO2/SO3_Rdtase_FeS/sirohaem_BS"/>
</dbReference>
<dbReference type="Pfam" id="PF03460">
    <property type="entry name" value="NIR_SIR_ferr"/>
    <property type="match status" value="2"/>
</dbReference>
<dbReference type="PANTHER" id="PTHR32439:SF9">
    <property type="entry name" value="BLR3264 PROTEIN"/>
    <property type="match status" value="1"/>
</dbReference>
<keyword evidence="4" id="KW-0560">Oxidoreductase</keyword>
<feature type="domain" description="Nitrite/Sulfite reductase ferredoxin-like" evidence="8">
    <location>
        <begin position="89"/>
        <end position="147"/>
    </location>
</feature>
<dbReference type="GO" id="GO:0051539">
    <property type="term" value="F:4 iron, 4 sulfur cluster binding"/>
    <property type="evidence" value="ECO:0007669"/>
    <property type="project" value="UniProtKB-KW"/>
</dbReference>
<dbReference type="EMBL" id="VXPY01000069">
    <property type="protein sequence ID" value="MYD90560.1"/>
    <property type="molecule type" value="Genomic_DNA"/>
</dbReference>
<dbReference type="AlphaFoldDB" id="A0A6B1DS55"/>
<dbReference type="Gene3D" id="3.30.413.10">
    <property type="entry name" value="Sulfite Reductase Hemoprotein, domain 1"/>
    <property type="match status" value="2"/>
</dbReference>
<reference evidence="9" key="1">
    <citation type="submission" date="2019-09" db="EMBL/GenBank/DDBJ databases">
        <title>Characterisation of the sponge microbiome using genome-centric metagenomics.</title>
        <authorList>
            <person name="Engelberts J.P."/>
            <person name="Robbins S.J."/>
            <person name="De Goeij J.M."/>
            <person name="Aranda M."/>
            <person name="Bell S.C."/>
            <person name="Webster N.S."/>
        </authorList>
    </citation>
    <scope>NUCLEOTIDE SEQUENCE</scope>
    <source>
        <strain evidence="9">SB0662_bin_9</strain>
    </source>
</reference>
<sequence length="756" mass="84293">MANSWKSALQDQIPESWAQEVDTFEGQMGLVFNGTLEDKVFAETRLRRGVYGQRYDNGKRHDGIREQELNFPSGEAVKGPDTFWDAPGMQRIKIPWGGLKPDQLEVLAALADEYSDGILHITTRQDFQLHFVHVEDTPDLMRRLAAVGITTREACGNSVRNVTACPLAGVCRTEEFDVTPYADALTFFLLGHDDVQDFGRKFKIAFSGCEHEACGLVSMHDLGFIARTEVREGRTVRGFDMYVGGGLGAVPHQARLLQAFVSEEEILPLSQAVCRVFARLGEKRNRNRARIKFLVAKLGMEEFGRLVFEEREILPHDDRWTSYLDGLEGFTEQPVRQPIAIEYGDSDPEYERWFATNVYRQRQGGFSVVHVALPLGDLTVQQSLDLADIARRYVGDHIRTTVEQNFVLRWVADQDLRDLYADLKAANLATPWAGSIADITACPGTDTCKLGIASSRGLAGELGARLAQQVEALPPEVQELKIKISGCFNSCGQHHVADIGFFGNSRHRNKRTVPHFQVVLGGQWQENAGSYGLAVGAVPSRSVPEVLTELTNRFHTDREAGESFQSWVNRFGKKNIRELLKPFTQIPLYEDSPQFYSDWGDPREFTTGDIGVGECAGEVVSLFILEIARAEAEVFDAQIAMDDGRHGEAYAGAVQSMVLAARALLRGQTVDITNEEAEIVAEFKSRFYDTELFFDRFAKGKFGQYLFKHHRQRVEDPDAVAAHETIEEAYLFIEAAHACDGRIAAAATPSTGGIQL</sequence>
<evidence type="ECO:0000256" key="1">
    <source>
        <dbReference type="ARBA" id="ARBA00022485"/>
    </source>
</evidence>
<feature type="domain" description="Nitrite/sulphite reductase 4Fe-4S" evidence="7">
    <location>
        <begin position="155"/>
        <end position="311"/>
    </location>
</feature>